<accession>A0A6S7LNZ5</accession>
<comment type="caution">
    <text evidence="1">The sequence shown here is derived from an EMBL/GenBank/DDBJ whole genome shotgun (WGS) entry which is preliminary data.</text>
</comment>
<dbReference type="Proteomes" id="UP001152795">
    <property type="component" value="Unassembled WGS sequence"/>
</dbReference>
<protein>
    <submittedName>
        <fullName evidence="1">Uncharacterized protein</fullName>
    </submittedName>
</protein>
<keyword evidence="2" id="KW-1185">Reference proteome</keyword>
<reference evidence="1" key="1">
    <citation type="submission" date="2020-04" db="EMBL/GenBank/DDBJ databases">
        <authorList>
            <person name="Alioto T."/>
            <person name="Alioto T."/>
            <person name="Gomez Garrido J."/>
        </authorList>
    </citation>
    <scope>NUCLEOTIDE SEQUENCE</scope>
    <source>
        <strain evidence="1">A484AB</strain>
    </source>
</reference>
<dbReference type="EMBL" id="CACRXK020025811">
    <property type="protein sequence ID" value="CAB4039743.1"/>
    <property type="molecule type" value="Genomic_DNA"/>
</dbReference>
<organism evidence="1 2">
    <name type="scientific">Paramuricea clavata</name>
    <name type="common">Red gorgonian</name>
    <name type="synonym">Violescent sea-whip</name>
    <dbReference type="NCBI Taxonomy" id="317549"/>
    <lineage>
        <taxon>Eukaryota</taxon>
        <taxon>Metazoa</taxon>
        <taxon>Cnidaria</taxon>
        <taxon>Anthozoa</taxon>
        <taxon>Octocorallia</taxon>
        <taxon>Malacalcyonacea</taxon>
        <taxon>Plexauridae</taxon>
        <taxon>Paramuricea</taxon>
    </lineage>
</organism>
<gene>
    <name evidence="1" type="ORF">PACLA_8A074927</name>
</gene>
<evidence type="ECO:0000313" key="1">
    <source>
        <dbReference type="EMBL" id="CAB4039743.1"/>
    </source>
</evidence>
<dbReference type="AlphaFoldDB" id="A0A6S7LNZ5"/>
<name>A0A6S7LNZ5_PARCT</name>
<evidence type="ECO:0000313" key="2">
    <source>
        <dbReference type="Proteomes" id="UP001152795"/>
    </source>
</evidence>
<proteinExistence type="predicted"/>
<sequence length="204" mass="23813">MTSYPLFFHSFRPIFTSKYIFRHSKLNCLMQIIMSAPNKKPNIDVLFLENVPSLSKIAGHKAIEQNEGMNVVFMTLMYMTTVCKLRNNGNNTATAEEINTWAKEIAMRICQKHIGTEILENIHSLKRSVGEFHQQKLANLVLTLLVEVENDERKMRCDCAMRKQKRDYFTKICFLISKLLLEARGNDNRFENENMIIVRIICYL</sequence>